<dbReference type="PROSITE" id="PS51257">
    <property type="entry name" value="PROKAR_LIPOPROTEIN"/>
    <property type="match status" value="1"/>
</dbReference>
<dbReference type="CDD" id="cd00146">
    <property type="entry name" value="PKD"/>
    <property type="match status" value="1"/>
</dbReference>
<organism evidence="3 4">
    <name type="scientific">Pseudarcicella hirudinis</name>
    <dbReference type="NCBI Taxonomy" id="1079859"/>
    <lineage>
        <taxon>Bacteria</taxon>
        <taxon>Pseudomonadati</taxon>
        <taxon>Bacteroidota</taxon>
        <taxon>Cytophagia</taxon>
        <taxon>Cytophagales</taxon>
        <taxon>Flectobacillaceae</taxon>
        <taxon>Pseudarcicella</taxon>
    </lineage>
</organism>
<dbReference type="InterPro" id="IPR026444">
    <property type="entry name" value="Secre_tail"/>
</dbReference>
<evidence type="ECO:0000259" key="2">
    <source>
        <dbReference type="Pfam" id="PF18962"/>
    </source>
</evidence>
<keyword evidence="4" id="KW-1185">Reference proteome</keyword>
<dbReference type="NCBIfam" id="TIGR04183">
    <property type="entry name" value="Por_Secre_tail"/>
    <property type="match status" value="1"/>
</dbReference>
<evidence type="ECO:0000256" key="1">
    <source>
        <dbReference type="SAM" id="SignalP"/>
    </source>
</evidence>
<gene>
    <name evidence="3" type="ORF">SAMN04515674_10378</name>
</gene>
<dbReference type="OrthoDB" id="9765926at2"/>
<feature type="chain" id="PRO_5011665063" evidence="1">
    <location>
        <begin position="25"/>
        <end position="872"/>
    </location>
</feature>
<dbReference type="Pfam" id="PF18962">
    <property type="entry name" value="Por_Secre_tail"/>
    <property type="match status" value="1"/>
</dbReference>
<reference evidence="3 4" key="1">
    <citation type="submission" date="2016-10" db="EMBL/GenBank/DDBJ databases">
        <authorList>
            <person name="de Groot N.N."/>
        </authorList>
    </citation>
    <scope>NUCLEOTIDE SEQUENCE [LARGE SCALE GENOMIC DNA]</scope>
    <source>
        <strain evidence="4">E92,LMG 26720,CCM 7988</strain>
    </source>
</reference>
<keyword evidence="1" id="KW-0732">Signal</keyword>
<dbReference type="Proteomes" id="UP000199306">
    <property type="component" value="Unassembled WGS sequence"/>
</dbReference>
<feature type="signal peptide" evidence="1">
    <location>
        <begin position="1"/>
        <end position="24"/>
    </location>
</feature>
<proteinExistence type="predicted"/>
<feature type="domain" description="Secretion system C-terminal sorting" evidence="2">
    <location>
        <begin position="797"/>
        <end position="869"/>
    </location>
</feature>
<accession>A0A1I5Q988</accession>
<dbReference type="AlphaFoldDB" id="A0A1I5Q988"/>
<protein>
    <submittedName>
        <fullName evidence="3">Por secretion system C-terminal sorting domain-containing protein</fullName>
    </submittedName>
</protein>
<evidence type="ECO:0000313" key="3">
    <source>
        <dbReference type="EMBL" id="SFP42809.1"/>
    </source>
</evidence>
<name>A0A1I5Q988_9BACT</name>
<evidence type="ECO:0000313" key="4">
    <source>
        <dbReference type="Proteomes" id="UP000199306"/>
    </source>
</evidence>
<sequence>MNASFTKSLLASLLLLTLSCPSKADNFSDDRGDAKIIKTERTNAPGITGPSSVCRQAVINYSFPVTSGVTYKWSYSPSTDVLIAPTTGNDITVYFGAGAADGTLTVQNAADNSIVGTLAISILSAVSEPSISFADNNSVTAGGPGVTKTLIAGGCTGTVLWYDQNGNQVSSGSSYTTSVIPIVRSNSEIKYKAVCQVGGCSSLAATTTIFVKATPYAPNVSVVTQKEDCATPSKPFSSPLLTANVCTDATYWYDSPTGGNILRAGPTYTQKVYSPGTFVYAACALNGVESDTRTAKELPFAAQPAIPDIFTAGMSADAKKHLCDGETTLLQSSVTNSDYDYLWRNDDIVFNTDGPSVTISKAGGYTLGIKRKDGQCFTVYSPTTIRISVSQPIAKPIITASPSATICVGDSVTLTSSPGIKYIWSDGSSNQKITGIKTSGTYTVKLADADGCFSPLSDPINVKVNAVPDKPVITADGKLSFCDGGVVNLTSTAGDQYIWSNGEKTQTVKITKDGSYSVTVKNANGCSSATSAVIKVTVFQLPSVPTITANGPTTFCADKNVILTSSSLANNAPTKYKWSTGDTTATLTVKVSARVSVRLTDPLNCTSGASDTITIKVLPLPDAPVITAEGSLIFCAKDNSDYKKDNFVKLVATSPYEVTWNTADVGKVLDNVKTAGDYFATAKESTSGLGCISPKSNILTVIIKANPVITTTSKIESDGAFALKATGFPDGGDYEWRFGTEILPFTAANIKTNRYGEYSARRKAVFTVPAPVNQLVCFSDFVKKQFVEDPDSKGLTIYPNPSNGQITIESLQDFKNVDLTVYDLFGRIVYTGQINLIDGKFLVDLRGLAVGNYLFRFKADGFDLTRRIILNR</sequence>
<dbReference type="STRING" id="1079859.SAMN04515674_10378"/>
<dbReference type="RefSeq" id="WP_092013905.1">
    <property type="nucleotide sequence ID" value="NZ_FOXH01000003.1"/>
</dbReference>
<dbReference type="EMBL" id="FOXH01000003">
    <property type="protein sequence ID" value="SFP42809.1"/>
    <property type="molecule type" value="Genomic_DNA"/>
</dbReference>
<dbReference type="SUPFAM" id="SSF49299">
    <property type="entry name" value="PKD domain"/>
    <property type="match status" value="1"/>
</dbReference>
<dbReference type="InterPro" id="IPR035986">
    <property type="entry name" value="PKD_dom_sf"/>
</dbReference>